<evidence type="ECO:0000256" key="7">
    <source>
        <dbReference type="SAM" id="Phobius"/>
    </source>
</evidence>
<reference evidence="9 10" key="1">
    <citation type="submission" date="2020-04" db="EMBL/GenBank/DDBJ databases">
        <title>Metagenomic profiling of ammonia- and methane-oxidizing microorganisms in a Dutch drinking water treatment plant.</title>
        <authorList>
            <person name="Poghosyan L."/>
            <person name="Leucker S."/>
        </authorList>
    </citation>
    <scope>NUCLEOTIDE SEQUENCE [LARGE SCALE GENOMIC DNA]</scope>
    <source>
        <strain evidence="9">S-RSF-IL-03</strain>
    </source>
</reference>
<dbReference type="InterPro" id="IPR050256">
    <property type="entry name" value="Glycosyltransferase_2"/>
</dbReference>
<organism evidence="9 10">
    <name type="scientific">Eiseniibacteriota bacterium</name>
    <dbReference type="NCBI Taxonomy" id="2212470"/>
    <lineage>
        <taxon>Bacteria</taxon>
        <taxon>Candidatus Eiseniibacteriota</taxon>
    </lineage>
</organism>
<evidence type="ECO:0000256" key="3">
    <source>
        <dbReference type="ARBA" id="ARBA00022679"/>
    </source>
</evidence>
<proteinExistence type="predicted"/>
<evidence type="ECO:0000256" key="1">
    <source>
        <dbReference type="ARBA" id="ARBA00004141"/>
    </source>
</evidence>
<name>A0A849SPL6_UNCEI</name>
<dbReference type="Gene3D" id="3.90.550.10">
    <property type="entry name" value="Spore Coat Polysaccharide Biosynthesis Protein SpsA, Chain A"/>
    <property type="match status" value="1"/>
</dbReference>
<feature type="domain" description="Glycosyltransferase 2-like" evidence="8">
    <location>
        <begin position="6"/>
        <end position="138"/>
    </location>
</feature>
<evidence type="ECO:0000256" key="5">
    <source>
        <dbReference type="ARBA" id="ARBA00022989"/>
    </source>
</evidence>
<evidence type="ECO:0000256" key="4">
    <source>
        <dbReference type="ARBA" id="ARBA00022692"/>
    </source>
</evidence>
<keyword evidence="5 7" id="KW-1133">Transmembrane helix</keyword>
<dbReference type="GO" id="GO:0005886">
    <property type="term" value="C:plasma membrane"/>
    <property type="evidence" value="ECO:0007669"/>
    <property type="project" value="TreeGrafter"/>
</dbReference>
<dbReference type="AlphaFoldDB" id="A0A849SPL6"/>
<keyword evidence="4 7" id="KW-0812">Transmembrane</keyword>
<comment type="subcellular location">
    <subcellularLocation>
        <location evidence="1">Membrane</location>
        <topology evidence="1">Multi-pass membrane protein</topology>
    </subcellularLocation>
</comment>
<accession>A0A849SPL6</accession>
<keyword evidence="3 9" id="KW-0808">Transferase</keyword>
<evidence type="ECO:0000256" key="2">
    <source>
        <dbReference type="ARBA" id="ARBA00022676"/>
    </source>
</evidence>
<comment type="caution">
    <text evidence="9">The sequence shown here is derived from an EMBL/GenBank/DDBJ whole genome shotgun (WGS) entry which is preliminary data.</text>
</comment>
<dbReference type="InterPro" id="IPR001173">
    <property type="entry name" value="Glyco_trans_2-like"/>
</dbReference>
<keyword evidence="2" id="KW-0328">Glycosyltransferase</keyword>
<evidence type="ECO:0000259" key="8">
    <source>
        <dbReference type="Pfam" id="PF00535"/>
    </source>
</evidence>
<feature type="transmembrane region" description="Helical" evidence="7">
    <location>
        <begin position="231"/>
        <end position="249"/>
    </location>
</feature>
<feature type="transmembrane region" description="Helical" evidence="7">
    <location>
        <begin position="261"/>
        <end position="282"/>
    </location>
</feature>
<protein>
    <submittedName>
        <fullName evidence="9">Glycosyltransferase family 2 protein</fullName>
    </submittedName>
</protein>
<evidence type="ECO:0000313" key="9">
    <source>
        <dbReference type="EMBL" id="NOT34584.1"/>
    </source>
</evidence>
<dbReference type="GO" id="GO:0016757">
    <property type="term" value="F:glycosyltransferase activity"/>
    <property type="evidence" value="ECO:0007669"/>
    <property type="project" value="UniProtKB-KW"/>
</dbReference>
<dbReference type="InterPro" id="IPR029044">
    <property type="entry name" value="Nucleotide-diphossugar_trans"/>
</dbReference>
<evidence type="ECO:0000313" key="10">
    <source>
        <dbReference type="Proteomes" id="UP000580839"/>
    </source>
</evidence>
<keyword evidence="6 7" id="KW-0472">Membrane</keyword>
<dbReference type="PANTHER" id="PTHR48090">
    <property type="entry name" value="UNDECAPRENYL-PHOSPHATE 4-DEOXY-4-FORMAMIDO-L-ARABINOSE TRANSFERASE-RELATED"/>
    <property type="match status" value="1"/>
</dbReference>
<sequence>MKKLVTVISPVANEEVSVPLFYARLAAALEPLEDRYDFEILFSDNASTDRTRERILEIRAKDPRVQLLRMSRNFGYQQSMTAALKQAAGDAICFIDVDCEDPPEMIPRFIEHWAEGFDIVYGERNRRAEPLVITAMRKIFYRLNRLIADSDIILDMAEFCLISSDVRDAVATGLSTYPFIRAEIAHFGFKRKAIRFDRQQRIAGRSHYNLYTMTRFAVAGILSSTTVPLRIALYMVVPMFVLNAWGLWVEISGRWPWGFEVAVVADLFYLCVAMAVLSLYTARNYRNTINRPVSVVDWNRSALNYPREASPNALPRLGPRR</sequence>
<dbReference type="PANTHER" id="PTHR48090:SF1">
    <property type="entry name" value="PROPHAGE BACTOPRENOL GLUCOSYL TRANSFERASE HOMOLOG"/>
    <property type="match status" value="1"/>
</dbReference>
<gene>
    <name evidence="9" type="ORF">HOP12_10485</name>
</gene>
<dbReference type="SUPFAM" id="SSF53448">
    <property type="entry name" value="Nucleotide-diphospho-sugar transferases"/>
    <property type="match status" value="1"/>
</dbReference>
<dbReference type="Proteomes" id="UP000580839">
    <property type="component" value="Unassembled WGS sequence"/>
</dbReference>
<dbReference type="CDD" id="cd04187">
    <property type="entry name" value="DPM1_like_bac"/>
    <property type="match status" value="1"/>
</dbReference>
<dbReference type="Pfam" id="PF00535">
    <property type="entry name" value="Glycos_transf_2"/>
    <property type="match status" value="1"/>
</dbReference>
<dbReference type="EMBL" id="JABFRW010000132">
    <property type="protein sequence ID" value="NOT34584.1"/>
    <property type="molecule type" value="Genomic_DNA"/>
</dbReference>
<evidence type="ECO:0000256" key="6">
    <source>
        <dbReference type="ARBA" id="ARBA00023136"/>
    </source>
</evidence>